<accession>A0ABS1KWI5</accession>
<keyword evidence="1" id="KW-0812">Transmembrane</keyword>
<name>A0ABS1KWI5_9BACT</name>
<dbReference type="RefSeq" id="WP_202011163.1">
    <property type="nucleotide sequence ID" value="NZ_JAERRB010000005.1"/>
</dbReference>
<keyword evidence="1" id="KW-0472">Membrane</keyword>
<reference evidence="2 3" key="1">
    <citation type="submission" date="2021-01" db="EMBL/GenBank/DDBJ databases">
        <title>Chryseolinea sp. Jin1 Genome sequencing and assembly.</title>
        <authorList>
            <person name="Kim I."/>
        </authorList>
    </citation>
    <scope>NUCLEOTIDE SEQUENCE [LARGE SCALE GENOMIC DNA]</scope>
    <source>
        <strain evidence="2 3">Jin1</strain>
    </source>
</reference>
<dbReference type="Proteomes" id="UP000613030">
    <property type="component" value="Unassembled WGS sequence"/>
</dbReference>
<evidence type="ECO:0000313" key="3">
    <source>
        <dbReference type="Proteomes" id="UP000613030"/>
    </source>
</evidence>
<proteinExistence type="predicted"/>
<keyword evidence="1" id="KW-1133">Transmembrane helix</keyword>
<sequence length="148" mass="16812">MKQLSGSNIFNALASPVLLLVGLVIYVVKFKQPSTAGQYGLTIFGCVCLAAWIYAAMRNTFNLFYDDQFLYLKGVLSQRKVPLQMVTRIQITNEMLKVMGITFWKYNVAFDPAAGIDDQPVWETWDDKDLDEFAAVVRQHNPGIIVRR</sequence>
<feature type="transmembrane region" description="Helical" evidence="1">
    <location>
        <begin position="12"/>
        <end position="30"/>
    </location>
</feature>
<evidence type="ECO:0000313" key="2">
    <source>
        <dbReference type="EMBL" id="MBL0742671.1"/>
    </source>
</evidence>
<gene>
    <name evidence="2" type="ORF">JI741_15705</name>
</gene>
<evidence type="ECO:0000256" key="1">
    <source>
        <dbReference type="SAM" id="Phobius"/>
    </source>
</evidence>
<organism evidence="2 3">
    <name type="scientific">Chryseolinea lacunae</name>
    <dbReference type="NCBI Taxonomy" id="2801331"/>
    <lineage>
        <taxon>Bacteria</taxon>
        <taxon>Pseudomonadati</taxon>
        <taxon>Bacteroidota</taxon>
        <taxon>Cytophagia</taxon>
        <taxon>Cytophagales</taxon>
        <taxon>Fulvivirgaceae</taxon>
        <taxon>Chryseolinea</taxon>
    </lineage>
</organism>
<comment type="caution">
    <text evidence="2">The sequence shown here is derived from an EMBL/GenBank/DDBJ whole genome shotgun (WGS) entry which is preliminary data.</text>
</comment>
<keyword evidence="3" id="KW-1185">Reference proteome</keyword>
<protein>
    <recommendedName>
        <fullName evidence="4">PH domain-containing protein</fullName>
    </recommendedName>
</protein>
<evidence type="ECO:0008006" key="4">
    <source>
        <dbReference type="Google" id="ProtNLM"/>
    </source>
</evidence>
<feature type="transmembrane region" description="Helical" evidence="1">
    <location>
        <begin position="36"/>
        <end position="55"/>
    </location>
</feature>
<dbReference type="EMBL" id="JAERRB010000005">
    <property type="protein sequence ID" value="MBL0742671.1"/>
    <property type="molecule type" value="Genomic_DNA"/>
</dbReference>